<feature type="region of interest" description="Disordered" evidence="1">
    <location>
        <begin position="166"/>
        <end position="194"/>
    </location>
</feature>
<sequence>MWESPVDLTCEYLQPGEDFFWDFTFAQGNSEWDWIPGPGEAVCPWIRVRLGPGSGRGCGPLDPGEATRPWVRVTYQTARTDTHGRKLLGGRTGTRRSARLLGTGHPEAPVRDAKDGGAFPSEERAQKVMDLEASAKGRRPTRPPEAAAGTPQAELLRQGIALERPPEARAAGSERARPAPCDPAHPYLRHPPERSADGRRFVRARAPRKTCTRTLARSPRPTPSLLVFTTLLPVSLGYAYLYPT</sequence>
<dbReference type="AlphaFoldDB" id="A0AA40LT78"/>
<feature type="compositionally biased region" description="Basic and acidic residues" evidence="1">
    <location>
        <begin position="108"/>
        <end position="135"/>
    </location>
</feature>
<accession>A0AA40LT78</accession>
<protein>
    <submittedName>
        <fullName evidence="2">Uncharacterized protein</fullName>
    </submittedName>
</protein>
<dbReference type="EMBL" id="JAULJE010000005">
    <property type="protein sequence ID" value="KAK1342794.1"/>
    <property type="molecule type" value="Genomic_DNA"/>
</dbReference>
<comment type="caution">
    <text evidence="2">The sequence shown here is derived from an EMBL/GenBank/DDBJ whole genome shotgun (WGS) entry which is preliminary data.</text>
</comment>
<keyword evidence="3" id="KW-1185">Reference proteome</keyword>
<organism evidence="2 3">
    <name type="scientific">Cnephaeus nilssonii</name>
    <name type="common">Northern bat</name>
    <name type="synonym">Eptesicus nilssonii</name>
    <dbReference type="NCBI Taxonomy" id="3371016"/>
    <lineage>
        <taxon>Eukaryota</taxon>
        <taxon>Metazoa</taxon>
        <taxon>Chordata</taxon>
        <taxon>Craniata</taxon>
        <taxon>Vertebrata</taxon>
        <taxon>Euteleostomi</taxon>
        <taxon>Mammalia</taxon>
        <taxon>Eutheria</taxon>
        <taxon>Laurasiatheria</taxon>
        <taxon>Chiroptera</taxon>
        <taxon>Yangochiroptera</taxon>
        <taxon>Vespertilionidae</taxon>
        <taxon>Cnephaeus</taxon>
    </lineage>
</organism>
<feature type="compositionally biased region" description="Basic and acidic residues" evidence="1">
    <location>
        <begin position="166"/>
        <end position="177"/>
    </location>
</feature>
<dbReference type="Proteomes" id="UP001177744">
    <property type="component" value="Unassembled WGS sequence"/>
</dbReference>
<proteinExistence type="predicted"/>
<evidence type="ECO:0000313" key="2">
    <source>
        <dbReference type="EMBL" id="KAK1342794.1"/>
    </source>
</evidence>
<reference evidence="2" key="1">
    <citation type="submission" date="2023-06" db="EMBL/GenBank/DDBJ databases">
        <title>Reference genome for the Northern bat (Eptesicus nilssonii), a most northern bat species.</title>
        <authorList>
            <person name="Laine V.N."/>
            <person name="Pulliainen A.T."/>
            <person name="Lilley T.M."/>
        </authorList>
    </citation>
    <scope>NUCLEOTIDE SEQUENCE</scope>
    <source>
        <strain evidence="2">BLF_Eptnil</strain>
        <tissue evidence="2">Kidney</tissue>
    </source>
</reference>
<evidence type="ECO:0000313" key="3">
    <source>
        <dbReference type="Proteomes" id="UP001177744"/>
    </source>
</evidence>
<evidence type="ECO:0000256" key="1">
    <source>
        <dbReference type="SAM" id="MobiDB-lite"/>
    </source>
</evidence>
<feature type="region of interest" description="Disordered" evidence="1">
    <location>
        <begin position="83"/>
        <end position="153"/>
    </location>
</feature>
<name>A0AA40LT78_CNENI</name>
<feature type="compositionally biased region" description="Basic residues" evidence="1">
    <location>
        <begin position="85"/>
        <end position="98"/>
    </location>
</feature>
<gene>
    <name evidence="2" type="ORF">QTO34_015561</name>
</gene>